<accession>A0A1G9M6M0</accession>
<protein>
    <recommendedName>
        <fullName evidence="1">DUF4397 domain-containing protein</fullName>
    </recommendedName>
</protein>
<dbReference type="RefSeq" id="WP_092724811.1">
    <property type="nucleotide sequence ID" value="NZ_FNGW01000003.1"/>
</dbReference>
<gene>
    <name evidence="2" type="ORF">SAMN04515677_10398</name>
</gene>
<dbReference type="Pfam" id="PF14344">
    <property type="entry name" value="DUF4397"/>
    <property type="match status" value="1"/>
</dbReference>
<dbReference type="STRING" id="1121325.SAMN04515677_10398"/>
<organism evidence="2 3">
    <name type="scientific">Romboutsia lituseburensis DSM 797</name>
    <dbReference type="NCBI Taxonomy" id="1121325"/>
    <lineage>
        <taxon>Bacteria</taxon>
        <taxon>Bacillati</taxon>
        <taxon>Bacillota</taxon>
        <taxon>Clostridia</taxon>
        <taxon>Peptostreptococcales</taxon>
        <taxon>Peptostreptococcaceae</taxon>
        <taxon>Romboutsia</taxon>
    </lineage>
</organism>
<proteinExistence type="predicted"/>
<dbReference type="Proteomes" id="UP000199068">
    <property type="component" value="Unassembled WGS sequence"/>
</dbReference>
<reference evidence="2 3" key="1">
    <citation type="submission" date="2016-10" db="EMBL/GenBank/DDBJ databases">
        <authorList>
            <person name="de Groot N.N."/>
        </authorList>
    </citation>
    <scope>NUCLEOTIDE SEQUENCE [LARGE SCALE GENOMIC DNA]</scope>
    <source>
        <strain evidence="2 3">DSM 797</strain>
    </source>
</reference>
<dbReference type="AlphaFoldDB" id="A0A1G9M6M0"/>
<feature type="domain" description="DUF4397" evidence="1">
    <location>
        <begin position="12"/>
        <end position="120"/>
    </location>
</feature>
<dbReference type="EMBL" id="FNGW01000003">
    <property type="protein sequence ID" value="SDL69942.1"/>
    <property type="molecule type" value="Genomic_DNA"/>
</dbReference>
<name>A0A1G9M6M0_9FIRM</name>
<dbReference type="InterPro" id="IPR025510">
    <property type="entry name" value="DUF4397"/>
</dbReference>
<evidence type="ECO:0000313" key="3">
    <source>
        <dbReference type="Proteomes" id="UP000199068"/>
    </source>
</evidence>
<evidence type="ECO:0000259" key="1">
    <source>
        <dbReference type="Pfam" id="PF14344"/>
    </source>
</evidence>
<keyword evidence="3" id="KW-1185">Reference proteome</keyword>
<evidence type="ECO:0000313" key="2">
    <source>
        <dbReference type="EMBL" id="SDL69942.1"/>
    </source>
</evidence>
<sequence>MDCFKVKPTKTLVRVFNALPINIPVDVYGDGILIFSELKYKDFTSYFYVPIGTHKVDIYKAGTKSNPIIRTSLRLPTDQIFTIALTGNQGEETLLAVDEDIEQQPSKQDAVGRTVNLCPNIEFIDLLLNDVPSLNNVAYRDETPYVFIPPGIYNISVKDGTTGNVMSTGKFEYKVERIYTLYIVGDAQNIQMVQSVDGNTYVCR</sequence>